<keyword evidence="2" id="KW-0812">Transmembrane</keyword>
<keyword evidence="4" id="KW-1185">Reference proteome</keyword>
<evidence type="ECO:0000256" key="2">
    <source>
        <dbReference type="SAM" id="Phobius"/>
    </source>
</evidence>
<feature type="compositionally biased region" description="Basic and acidic residues" evidence="1">
    <location>
        <begin position="7"/>
        <end position="17"/>
    </location>
</feature>
<feature type="transmembrane region" description="Helical" evidence="2">
    <location>
        <begin position="38"/>
        <end position="61"/>
    </location>
</feature>
<dbReference type="EMBL" id="QKZL01000008">
    <property type="protein sequence ID" value="PZX15962.1"/>
    <property type="molecule type" value="Genomic_DNA"/>
</dbReference>
<evidence type="ECO:0000313" key="3">
    <source>
        <dbReference type="EMBL" id="PZX15962.1"/>
    </source>
</evidence>
<dbReference type="Proteomes" id="UP000248916">
    <property type="component" value="Unassembled WGS sequence"/>
</dbReference>
<feature type="transmembrane region" description="Helical" evidence="2">
    <location>
        <begin position="67"/>
        <end position="90"/>
    </location>
</feature>
<reference evidence="3 4" key="1">
    <citation type="submission" date="2018-06" db="EMBL/GenBank/DDBJ databases">
        <title>Genomic Encyclopedia of Archaeal and Bacterial Type Strains, Phase II (KMG-II): from individual species to whole genera.</title>
        <authorList>
            <person name="Goeker M."/>
        </authorList>
    </citation>
    <scope>NUCLEOTIDE SEQUENCE [LARGE SCALE GENOMIC DNA]</scope>
    <source>
        <strain evidence="3 4">DSM 22009</strain>
    </source>
</reference>
<keyword evidence="2" id="KW-1133">Transmembrane helix</keyword>
<evidence type="ECO:0000313" key="4">
    <source>
        <dbReference type="Proteomes" id="UP000248916"/>
    </source>
</evidence>
<name>A0A2W7NXN5_9RHOB</name>
<proteinExistence type="predicted"/>
<keyword evidence="2" id="KW-0472">Membrane</keyword>
<dbReference type="RefSeq" id="WP_111537381.1">
    <property type="nucleotide sequence ID" value="NZ_QKZL01000008.1"/>
</dbReference>
<evidence type="ECO:0000256" key="1">
    <source>
        <dbReference type="SAM" id="MobiDB-lite"/>
    </source>
</evidence>
<dbReference type="AlphaFoldDB" id="A0A2W7NXN5"/>
<comment type="caution">
    <text evidence="3">The sequence shown here is derived from an EMBL/GenBank/DDBJ whole genome shotgun (WGS) entry which is preliminary data.</text>
</comment>
<accession>A0A2W7NXN5</accession>
<feature type="region of interest" description="Disordered" evidence="1">
    <location>
        <begin position="1"/>
        <end position="29"/>
    </location>
</feature>
<gene>
    <name evidence="3" type="ORF">LX81_02232</name>
</gene>
<sequence>MSAIPRNEVRLSSDPHASDTQQHGTDEKPGYWDEIGYALARTIILIASGSATVAFYVWIASLFLPSIAPAIAIGLIVFGGLVGGMCSLILGGRR</sequence>
<organism evidence="3 4">
    <name type="scientific">Palleronia aestuarii</name>
    <dbReference type="NCBI Taxonomy" id="568105"/>
    <lineage>
        <taxon>Bacteria</taxon>
        <taxon>Pseudomonadati</taxon>
        <taxon>Pseudomonadota</taxon>
        <taxon>Alphaproteobacteria</taxon>
        <taxon>Rhodobacterales</taxon>
        <taxon>Roseobacteraceae</taxon>
        <taxon>Palleronia</taxon>
    </lineage>
</organism>
<protein>
    <submittedName>
        <fullName evidence="3">Uncharacterized protein</fullName>
    </submittedName>
</protein>